<dbReference type="PANTHER" id="PTHR13966:SF5">
    <property type="entry name" value="ENDONUCLEASE G, MITOCHONDRIAL"/>
    <property type="match status" value="1"/>
</dbReference>
<keyword evidence="6" id="KW-0378">Hydrolase</keyword>
<dbReference type="AlphaFoldDB" id="A0A1I3R9I2"/>
<gene>
    <name evidence="6" type="ORF">SAMN05444682_109263</name>
</gene>
<evidence type="ECO:0000256" key="1">
    <source>
        <dbReference type="PIRSR" id="PIRSR640255-1"/>
    </source>
</evidence>
<dbReference type="GO" id="GO:0004519">
    <property type="term" value="F:endonuclease activity"/>
    <property type="evidence" value="ECO:0007669"/>
    <property type="project" value="UniProtKB-KW"/>
</dbReference>
<dbReference type="Proteomes" id="UP000198670">
    <property type="component" value="Unassembled WGS sequence"/>
</dbReference>
<dbReference type="OrthoDB" id="9811262at2"/>
<dbReference type="CDD" id="cd00091">
    <property type="entry name" value="NUC"/>
    <property type="match status" value="1"/>
</dbReference>
<evidence type="ECO:0000256" key="2">
    <source>
        <dbReference type="PIRSR" id="PIRSR640255-2"/>
    </source>
</evidence>
<feature type="active site" description="Proton acceptor" evidence="1">
    <location>
        <position position="270"/>
    </location>
</feature>
<dbReference type="Pfam" id="PF01223">
    <property type="entry name" value="Endonuclease_NS"/>
    <property type="match status" value="1"/>
</dbReference>
<dbReference type="InterPro" id="IPR044925">
    <property type="entry name" value="His-Me_finger_sf"/>
</dbReference>
<dbReference type="SMART" id="SM00892">
    <property type="entry name" value="Endonuclease_NS"/>
    <property type="match status" value="1"/>
</dbReference>
<evidence type="ECO:0000313" key="7">
    <source>
        <dbReference type="Proteomes" id="UP000198670"/>
    </source>
</evidence>
<evidence type="ECO:0000256" key="3">
    <source>
        <dbReference type="SAM" id="MobiDB-lite"/>
    </source>
</evidence>
<dbReference type="InterPro" id="IPR040255">
    <property type="entry name" value="Non-specific_endonuclease"/>
</dbReference>
<proteinExistence type="predicted"/>
<organism evidence="6 7">
    <name type="scientific">Parapedobacter indicus</name>
    <dbReference type="NCBI Taxonomy" id="1477437"/>
    <lineage>
        <taxon>Bacteria</taxon>
        <taxon>Pseudomonadati</taxon>
        <taxon>Bacteroidota</taxon>
        <taxon>Sphingobacteriia</taxon>
        <taxon>Sphingobacteriales</taxon>
        <taxon>Sphingobacteriaceae</taxon>
        <taxon>Parapedobacter</taxon>
    </lineage>
</organism>
<keyword evidence="2" id="KW-0479">Metal-binding</keyword>
<evidence type="ECO:0000259" key="4">
    <source>
        <dbReference type="SMART" id="SM00477"/>
    </source>
</evidence>
<evidence type="ECO:0000259" key="5">
    <source>
        <dbReference type="SMART" id="SM00892"/>
    </source>
</evidence>
<keyword evidence="6" id="KW-0255">Endonuclease</keyword>
<dbReference type="GO" id="GO:0003676">
    <property type="term" value="F:nucleic acid binding"/>
    <property type="evidence" value="ECO:0007669"/>
    <property type="project" value="InterPro"/>
</dbReference>
<dbReference type="EMBL" id="FOQO01000009">
    <property type="protein sequence ID" value="SFJ42041.1"/>
    <property type="molecule type" value="Genomic_DNA"/>
</dbReference>
<dbReference type="InterPro" id="IPR001604">
    <property type="entry name" value="Endo_G_ENPP1-like_dom"/>
</dbReference>
<dbReference type="InterPro" id="IPR020821">
    <property type="entry name" value="ENPP1-3/EXOG-like_nuc-like"/>
</dbReference>
<dbReference type="SMART" id="SM00477">
    <property type="entry name" value="NUC"/>
    <property type="match status" value="1"/>
</dbReference>
<keyword evidence="7" id="KW-1185">Reference proteome</keyword>
<evidence type="ECO:0000313" key="6">
    <source>
        <dbReference type="EMBL" id="SFJ42041.1"/>
    </source>
</evidence>
<dbReference type="GO" id="GO:0046872">
    <property type="term" value="F:metal ion binding"/>
    <property type="evidence" value="ECO:0007669"/>
    <property type="project" value="UniProtKB-KW"/>
</dbReference>
<name>A0A1I3R9I2_9SPHI</name>
<dbReference type="InterPro" id="IPR044929">
    <property type="entry name" value="DNA/RNA_non-sp_Endonuclease_sf"/>
</dbReference>
<feature type="domain" description="DNA/RNA non-specific endonuclease/pyrophosphatase/phosphodiesterase" evidence="5">
    <location>
        <begin position="206"/>
        <end position="417"/>
    </location>
</feature>
<reference evidence="6 7" key="1">
    <citation type="submission" date="2016-10" db="EMBL/GenBank/DDBJ databases">
        <authorList>
            <person name="de Groot N.N."/>
        </authorList>
    </citation>
    <scope>NUCLEOTIDE SEQUENCE [LARGE SCALE GENOMIC DNA]</scope>
    <source>
        <strain evidence="6 7">RK1</strain>
    </source>
</reference>
<feature type="region of interest" description="Disordered" evidence="3">
    <location>
        <begin position="151"/>
        <end position="186"/>
    </location>
</feature>
<dbReference type="SUPFAM" id="SSF54060">
    <property type="entry name" value="His-Me finger endonucleases"/>
    <property type="match status" value="1"/>
</dbReference>
<sequence>MEDFEGARKDAYAIGDLQLHTGIWTLDDALIWGGAVQGDACNGERSLRIRNKGQVTTTFEINNVTMVYLKHALFGKDAPAYWKIQIASSESDFKDLSGEITTSTYSLKLDSFAVSDTGKVRIRIVKLGGGRLNIDDVVFKGSGDPGIVVGARGTPESHPEPQQASPRNAMRGNDAPPISGDNSNLLLGNPSNATIDVINYTNYLIDHHYFVLSYNRDRGTPNWVSWHLDETNITGAVGRQDNFAPYIGIPDSWYAVSDISYAGSGFDRGHNCPSGDRTSSHTANSATFLMTNMIPQAPQHNGGPWADLENYVRDLVRSGREAYIVMGSYGRGGIGNKGRIETIDDGKVTVPERVWKVVLLLSSGEDDLARIDKNTDIIAVDMPNSNDVNSHWKSYRVSVDYIEQQTGYDLLANLPKKVQQTLEESIVVHF</sequence>
<dbReference type="STRING" id="1477437.SAMN05444682_109263"/>
<protein>
    <submittedName>
        <fullName evidence="6">Endonuclease G</fullName>
    </submittedName>
</protein>
<dbReference type="RefSeq" id="WP_090629292.1">
    <property type="nucleotide sequence ID" value="NZ_FOQO01000009.1"/>
</dbReference>
<feature type="domain" description="ENPP1-3/EXOG-like endonuclease/phosphodiesterase" evidence="4">
    <location>
        <begin position="207"/>
        <end position="417"/>
    </location>
</feature>
<dbReference type="GO" id="GO:0016787">
    <property type="term" value="F:hydrolase activity"/>
    <property type="evidence" value="ECO:0007669"/>
    <property type="project" value="InterPro"/>
</dbReference>
<accession>A0A1I3R9I2</accession>
<keyword evidence="6" id="KW-0540">Nuclease</keyword>
<dbReference type="Gene3D" id="3.40.570.10">
    <property type="entry name" value="Extracellular Endonuclease, subunit A"/>
    <property type="match status" value="1"/>
</dbReference>
<feature type="binding site" evidence="2">
    <location>
        <position position="301"/>
    </location>
    <ligand>
        <name>Mg(2+)</name>
        <dbReference type="ChEBI" id="CHEBI:18420"/>
        <note>catalytic</note>
    </ligand>
</feature>
<dbReference type="PANTHER" id="PTHR13966">
    <property type="entry name" value="ENDONUCLEASE RELATED"/>
    <property type="match status" value="1"/>
</dbReference>